<proteinExistence type="predicted"/>
<accession>A0AAN7HNE5</accession>
<keyword evidence="5" id="KW-1185">Reference proteome</keyword>
<feature type="compositionally biased region" description="Acidic residues" evidence="1">
    <location>
        <begin position="131"/>
        <end position="140"/>
    </location>
</feature>
<evidence type="ECO:0000313" key="5">
    <source>
        <dbReference type="Proteomes" id="UP001303647"/>
    </source>
</evidence>
<name>A0AAN7HNE5_9PEZI</name>
<gene>
    <name evidence="4" type="ORF">C7999DRAFT_28103</name>
</gene>
<evidence type="ECO:0000256" key="2">
    <source>
        <dbReference type="SAM" id="Phobius"/>
    </source>
</evidence>
<keyword evidence="2" id="KW-1133">Transmembrane helix</keyword>
<evidence type="ECO:0000313" key="4">
    <source>
        <dbReference type="EMBL" id="KAK4251372.1"/>
    </source>
</evidence>
<reference evidence="4" key="1">
    <citation type="journal article" date="2023" name="Mol. Phylogenet. Evol.">
        <title>Genome-scale phylogeny and comparative genomics of the fungal order Sordariales.</title>
        <authorList>
            <person name="Hensen N."/>
            <person name="Bonometti L."/>
            <person name="Westerberg I."/>
            <person name="Brannstrom I.O."/>
            <person name="Guillou S."/>
            <person name="Cros-Aarteil S."/>
            <person name="Calhoun S."/>
            <person name="Haridas S."/>
            <person name="Kuo A."/>
            <person name="Mondo S."/>
            <person name="Pangilinan J."/>
            <person name="Riley R."/>
            <person name="LaButti K."/>
            <person name="Andreopoulos B."/>
            <person name="Lipzen A."/>
            <person name="Chen C."/>
            <person name="Yan M."/>
            <person name="Daum C."/>
            <person name="Ng V."/>
            <person name="Clum A."/>
            <person name="Steindorff A."/>
            <person name="Ohm R.A."/>
            <person name="Martin F."/>
            <person name="Silar P."/>
            <person name="Natvig D.O."/>
            <person name="Lalanne C."/>
            <person name="Gautier V."/>
            <person name="Ament-Velasquez S.L."/>
            <person name="Kruys A."/>
            <person name="Hutchinson M.I."/>
            <person name="Powell A.J."/>
            <person name="Barry K."/>
            <person name="Miller A.N."/>
            <person name="Grigoriev I.V."/>
            <person name="Debuchy R."/>
            <person name="Gladieux P."/>
            <person name="Hiltunen Thoren M."/>
            <person name="Johannesson H."/>
        </authorList>
    </citation>
    <scope>NUCLEOTIDE SEQUENCE</scope>
    <source>
        <strain evidence="4">CBS 359.72</strain>
    </source>
</reference>
<dbReference type="Proteomes" id="UP001303647">
    <property type="component" value="Unassembled WGS sequence"/>
</dbReference>
<dbReference type="EMBL" id="MU857606">
    <property type="protein sequence ID" value="KAK4251372.1"/>
    <property type="molecule type" value="Genomic_DNA"/>
</dbReference>
<evidence type="ECO:0008006" key="6">
    <source>
        <dbReference type="Google" id="ProtNLM"/>
    </source>
</evidence>
<keyword evidence="2" id="KW-0812">Transmembrane</keyword>
<reference evidence="4" key="2">
    <citation type="submission" date="2023-05" db="EMBL/GenBank/DDBJ databases">
        <authorList>
            <consortium name="Lawrence Berkeley National Laboratory"/>
            <person name="Steindorff A."/>
            <person name="Hensen N."/>
            <person name="Bonometti L."/>
            <person name="Westerberg I."/>
            <person name="Brannstrom I.O."/>
            <person name="Guillou S."/>
            <person name="Cros-Aarteil S."/>
            <person name="Calhoun S."/>
            <person name="Haridas S."/>
            <person name="Kuo A."/>
            <person name="Mondo S."/>
            <person name="Pangilinan J."/>
            <person name="Riley R."/>
            <person name="Labutti K."/>
            <person name="Andreopoulos B."/>
            <person name="Lipzen A."/>
            <person name="Chen C."/>
            <person name="Yanf M."/>
            <person name="Daum C."/>
            <person name="Ng V."/>
            <person name="Clum A."/>
            <person name="Ohm R."/>
            <person name="Martin F."/>
            <person name="Silar P."/>
            <person name="Natvig D."/>
            <person name="Lalanne C."/>
            <person name="Gautier V."/>
            <person name="Ament-Velasquez S.L."/>
            <person name="Kruys A."/>
            <person name="Hutchinson M.I."/>
            <person name="Powell A.J."/>
            <person name="Barry K."/>
            <person name="Miller A.N."/>
            <person name="Grigoriev I.V."/>
            <person name="Debuchy R."/>
            <person name="Gladieux P."/>
            <person name="Thoren M.H."/>
            <person name="Johannesson H."/>
        </authorList>
    </citation>
    <scope>NUCLEOTIDE SEQUENCE</scope>
    <source>
        <strain evidence="4">CBS 359.72</strain>
    </source>
</reference>
<feature type="transmembrane region" description="Helical" evidence="2">
    <location>
        <begin position="150"/>
        <end position="167"/>
    </location>
</feature>
<keyword evidence="2" id="KW-0472">Membrane</keyword>
<feature type="compositionally biased region" description="Gly residues" evidence="1">
    <location>
        <begin position="119"/>
        <end position="128"/>
    </location>
</feature>
<evidence type="ECO:0000256" key="1">
    <source>
        <dbReference type="SAM" id="MobiDB-lite"/>
    </source>
</evidence>
<keyword evidence="3" id="KW-0732">Signal</keyword>
<dbReference type="AlphaFoldDB" id="A0AAN7HNE5"/>
<protein>
    <recommendedName>
        <fullName evidence="6">Infection structure specific protein</fullName>
    </recommendedName>
</protein>
<organism evidence="4 5">
    <name type="scientific">Corynascus novoguineensis</name>
    <dbReference type="NCBI Taxonomy" id="1126955"/>
    <lineage>
        <taxon>Eukaryota</taxon>
        <taxon>Fungi</taxon>
        <taxon>Dikarya</taxon>
        <taxon>Ascomycota</taxon>
        <taxon>Pezizomycotina</taxon>
        <taxon>Sordariomycetes</taxon>
        <taxon>Sordariomycetidae</taxon>
        <taxon>Sordariales</taxon>
        <taxon>Chaetomiaceae</taxon>
        <taxon>Corynascus</taxon>
    </lineage>
</organism>
<sequence>MIAQNLLLVLAGVASANVLNTRLDLDDVETPSEECLSAMKDISLPDISVDPIVASFYATQTDVTDYCQITAPPDVQSAIDEYTSAYSSWYAENGDALASISEHCPTAPSITGTIPTCTGGAGSSGSSGGDDSSEGDDDEDRPNNAARQTGLIGAVVAVAGILGVAVVL</sequence>
<evidence type="ECO:0000256" key="3">
    <source>
        <dbReference type="SAM" id="SignalP"/>
    </source>
</evidence>
<comment type="caution">
    <text evidence="4">The sequence shown here is derived from an EMBL/GenBank/DDBJ whole genome shotgun (WGS) entry which is preliminary data.</text>
</comment>
<feature type="signal peptide" evidence="3">
    <location>
        <begin position="1"/>
        <end position="16"/>
    </location>
</feature>
<feature type="chain" id="PRO_5042862426" description="Infection structure specific protein" evidence="3">
    <location>
        <begin position="17"/>
        <end position="168"/>
    </location>
</feature>
<feature type="region of interest" description="Disordered" evidence="1">
    <location>
        <begin position="111"/>
        <end position="145"/>
    </location>
</feature>